<evidence type="ECO:0000313" key="3">
    <source>
        <dbReference type="Proteomes" id="UP000009131"/>
    </source>
</evidence>
<dbReference type="InterPro" id="IPR000182">
    <property type="entry name" value="GNAT_dom"/>
</dbReference>
<dbReference type="InterPro" id="IPR052523">
    <property type="entry name" value="Trichothecene_AcTrans"/>
</dbReference>
<dbReference type="HOGENOM" id="CLU_1225037_0_0_1"/>
<evidence type="ECO:0000259" key="1">
    <source>
        <dbReference type="Pfam" id="PF13673"/>
    </source>
</evidence>
<proteinExistence type="predicted"/>
<dbReference type="GO" id="GO:0016747">
    <property type="term" value="F:acyltransferase activity, transferring groups other than amino-acyl groups"/>
    <property type="evidence" value="ECO:0007669"/>
    <property type="project" value="InterPro"/>
</dbReference>
<dbReference type="InParanoid" id="G7E659"/>
<dbReference type="PANTHER" id="PTHR42791:SF1">
    <property type="entry name" value="N-ACETYLTRANSFERASE DOMAIN-CONTAINING PROTEIN"/>
    <property type="match status" value="1"/>
</dbReference>
<dbReference type="OrthoDB" id="2115692at2759"/>
<dbReference type="AlphaFoldDB" id="G7E659"/>
<dbReference type="SUPFAM" id="SSF55729">
    <property type="entry name" value="Acyl-CoA N-acyltransferases (Nat)"/>
    <property type="match status" value="1"/>
</dbReference>
<dbReference type="InterPro" id="IPR016181">
    <property type="entry name" value="Acyl_CoA_acyltransferase"/>
</dbReference>
<evidence type="ECO:0000313" key="2">
    <source>
        <dbReference type="EMBL" id="GAA98319.1"/>
    </source>
</evidence>
<comment type="caution">
    <text evidence="2">The sequence shown here is derived from an EMBL/GenBank/DDBJ whole genome shotgun (WGS) entry which is preliminary data.</text>
</comment>
<reference evidence="2 3" key="2">
    <citation type="journal article" date="2012" name="Open Biol.">
        <title>Characteristics of nucleosomes and linker DNA regions on the genome of the basidiomycete Mixia osmundae revealed by mono- and dinucleosome mapping.</title>
        <authorList>
            <person name="Nishida H."/>
            <person name="Kondo S."/>
            <person name="Matsumoto T."/>
            <person name="Suzuki Y."/>
            <person name="Yoshikawa H."/>
            <person name="Taylor T.D."/>
            <person name="Sugiyama J."/>
        </authorList>
    </citation>
    <scope>NUCLEOTIDE SEQUENCE [LARGE SCALE GENOMIC DNA]</scope>
    <source>
        <strain evidence="3">CBS 9802 / IAM 14324 / JCM 22182 / KY 12970</strain>
    </source>
</reference>
<dbReference type="Pfam" id="PF13673">
    <property type="entry name" value="Acetyltransf_10"/>
    <property type="match status" value="1"/>
</dbReference>
<feature type="domain" description="N-acetyltransferase" evidence="1">
    <location>
        <begin position="152"/>
        <end position="205"/>
    </location>
</feature>
<protein>
    <recommendedName>
        <fullName evidence="1">N-acetyltransferase domain-containing protein</fullName>
    </recommendedName>
</protein>
<name>G7E659_MIXOS</name>
<organism evidence="2 3">
    <name type="scientific">Mixia osmundae (strain CBS 9802 / IAM 14324 / JCM 22182 / KY 12970)</name>
    <dbReference type="NCBI Taxonomy" id="764103"/>
    <lineage>
        <taxon>Eukaryota</taxon>
        <taxon>Fungi</taxon>
        <taxon>Dikarya</taxon>
        <taxon>Basidiomycota</taxon>
        <taxon>Pucciniomycotina</taxon>
        <taxon>Mixiomycetes</taxon>
        <taxon>Mixiales</taxon>
        <taxon>Mixiaceae</taxon>
        <taxon>Mixia</taxon>
    </lineage>
</organism>
<reference evidence="2 3" key="1">
    <citation type="journal article" date="2011" name="J. Gen. Appl. Microbiol.">
        <title>Draft genome sequencing of the enigmatic basidiomycete Mixia osmundae.</title>
        <authorList>
            <person name="Nishida H."/>
            <person name="Nagatsuka Y."/>
            <person name="Sugiyama J."/>
        </authorList>
    </citation>
    <scope>NUCLEOTIDE SEQUENCE [LARGE SCALE GENOMIC DNA]</scope>
    <source>
        <strain evidence="3">CBS 9802 / IAM 14324 / JCM 22182 / KY 12970</strain>
    </source>
</reference>
<dbReference type="Proteomes" id="UP000009131">
    <property type="component" value="Unassembled WGS sequence"/>
</dbReference>
<dbReference type="PANTHER" id="PTHR42791">
    <property type="entry name" value="GNAT FAMILY ACETYLTRANSFERASE"/>
    <property type="match status" value="1"/>
</dbReference>
<dbReference type="EMBL" id="BABT02000150">
    <property type="protein sequence ID" value="GAA98319.1"/>
    <property type="molecule type" value="Genomic_DNA"/>
</dbReference>
<accession>G7E659</accession>
<sequence length="225" mass="24730">MAATAKKAALRVDIIPVQESDLHAIALAALDGFSADPMSAAQITPMGITPKSTKAYLDWYKAQLASGSAMWKAVRPGTNDIVGMLSLCKVQRDENGKYIGGPPRWADPNEPVYNDPWYLPDFNNTFIREMMKFTIPAEEALMKGRRYIVGINLFVIKDLQNAGVGRQLCDKALDFSKKEGLPIFCIASTGGKKLYLKLGFTESESFVLDPSKPDQSFSAMILQAD</sequence>
<gene>
    <name evidence="2" type="primary">Mo05004</name>
    <name evidence="2" type="ORF">E5Q_05004</name>
</gene>
<keyword evidence="3" id="KW-1185">Reference proteome</keyword>
<dbReference type="Gene3D" id="3.40.630.30">
    <property type="match status" value="1"/>
</dbReference>